<reference evidence="1" key="2">
    <citation type="submission" date="2020-01" db="EMBL/GenBank/DDBJ databases">
        <authorList>
            <person name="Hornung B."/>
        </authorList>
    </citation>
    <scope>NUCLEOTIDE SEQUENCE</scope>
    <source>
        <strain evidence="1">PacBioINE</strain>
    </source>
</reference>
<dbReference type="EMBL" id="LR746496">
    <property type="protein sequence ID" value="CAA7602360.1"/>
    <property type="molecule type" value="Genomic_DNA"/>
</dbReference>
<organism evidence="1">
    <name type="scientific">Acididesulfobacillus acetoxydans</name>
    <dbReference type="NCBI Taxonomy" id="1561005"/>
    <lineage>
        <taxon>Bacteria</taxon>
        <taxon>Bacillati</taxon>
        <taxon>Bacillota</taxon>
        <taxon>Clostridia</taxon>
        <taxon>Eubacteriales</taxon>
        <taxon>Peptococcaceae</taxon>
        <taxon>Acididesulfobacillus</taxon>
    </lineage>
</organism>
<protein>
    <submittedName>
        <fullName evidence="2">Transcriptional regulator, AbrB domain protein</fullName>
    </submittedName>
</protein>
<dbReference type="KEGG" id="aacx:DEACI_3034"/>
<proteinExistence type="predicted"/>
<keyword evidence="3" id="KW-1185">Reference proteome</keyword>
<dbReference type="Proteomes" id="UP001071230">
    <property type="component" value="Unassembled WGS sequence"/>
</dbReference>
<evidence type="ECO:0000313" key="1">
    <source>
        <dbReference type="EMBL" id="CAA7602360.1"/>
    </source>
</evidence>
<dbReference type="SUPFAM" id="SSF89447">
    <property type="entry name" value="AbrB/MazE/MraZ-like"/>
    <property type="match status" value="1"/>
</dbReference>
<evidence type="ECO:0000313" key="2">
    <source>
        <dbReference type="EMBL" id="CEJ08405.1"/>
    </source>
</evidence>
<gene>
    <name evidence="2" type="ORF">DEACI_2881</name>
    <name evidence="1" type="ORF">DEACI_3034</name>
</gene>
<accession>A0A8S0X6A3</accession>
<reference evidence="2" key="1">
    <citation type="submission" date="2014-11" db="EMBL/GenBank/DDBJ databases">
        <authorList>
            <person name="Hornung B.V."/>
        </authorList>
    </citation>
    <scope>NUCLEOTIDE SEQUENCE</scope>
    <source>
        <strain evidence="2">INE</strain>
    </source>
</reference>
<evidence type="ECO:0000313" key="3">
    <source>
        <dbReference type="Proteomes" id="UP001071230"/>
    </source>
</evidence>
<dbReference type="InterPro" id="IPR037914">
    <property type="entry name" value="SpoVT-AbrB_sf"/>
</dbReference>
<dbReference type="EMBL" id="CDGJ01000081">
    <property type="protein sequence ID" value="CEJ08405.1"/>
    <property type="molecule type" value="Genomic_DNA"/>
</dbReference>
<dbReference type="RefSeq" id="WP_240985739.1">
    <property type="nucleotide sequence ID" value="NZ_CDGJ01000081.1"/>
</dbReference>
<dbReference type="Proteomes" id="UP000836597">
    <property type="component" value="Chromosome"/>
</dbReference>
<name>A0A8S0X6A3_9FIRM</name>
<sequence>MAIVQQIQKRMIVSLAQIAKDLNLHEGDHLIIEEKDGGIFLRPVDWVDKNQKYFWTKEWQEKMKRSQEALENGEYKTFSNMDEAIKDLEELVHANNNKNQTV</sequence>
<dbReference type="AlphaFoldDB" id="A0A8S0X6A3"/>